<evidence type="ECO:0000313" key="1">
    <source>
        <dbReference type="EMBL" id="MFD2100977.1"/>
    </source>
</evidence>
<evidence type="ECO:0000313" key="2">
    <source>
        <dbReference type="Proteomes" id="UP001597342"/>
    </source>
</evidence>
<organism evidence="1 2">
    <name type="scientific">Flagellimonas iocasae</name>
    <dbReference type="NCBI Taxonomy" id="2055905"/>
    <lineage>
        <taxon>Bacteria</taxon>
        <taxon>Pseudomonadati</taxon>
        <taxon>Bacteroidota</taxon>
        <taxon>Flavobacteriia</taxon>
        <taxon>Flavobacteriales</taxon>
        <taxon>Flavobacteriaceae</taxon>
        <taxon>Flagellimonas</taxon>
    </lineage>
</organism>
<dbReference type="Gene3D" id="3.40.50.2300">
    <property type="match status" value="1"/>
</dbReference>
<keyword evidence="2" id="KW-1185">Reference proteome</keyword>
<dbReference type="SUPFAM" id="SSF52172">
    <property type="entry name" value="CheY-like"/>
    <property type="match status" value="1"/>
</dbReference>
<gene>
    <name evidence="1" type="ORF">ACFSJE_14405</name>
</gene>
<dbReference type="EMBL" id="JBHUHU010000005">
    <property type="protein sequence ID" value="MFD2100977.1"/>
    <property type="molecule type" value="Genomic_DNA"/>
</dbReference>
<reference evidence="2" key="1">
    <citation type="journal article" date="2019" name="Int. J. Syst. Evol. Microbiol.">
        <title>The Global Catalogue of Microorganisms (GCM) 10K type strain sequencing project: providing services to taxonomists for standard genome sequencing and annotation.</title>
        <authorList>
            <consortium name="The Broad Institute Genomics Platform"/>
            <consortium name="The Broad Institute Genome Sequencing Center for Infectious Disease"/>
            <person name="Wu L."/>
            <person name="Ma J."/>
        </authorList>
    </citation>
    <scope>NUCLEOTIDE SEQUENCE [LARGE SCALE GENOMIC DNA]</scope>
    <source>
        <strain evidence="2">JCM 3389</strain>
    </source>
</reference>
<sequence length="372" mass="42584">MNHISVLIVDDDLNKISSVIASIRESNQEIISYTQASSVQEAIETLQKKEFHLLISDLKLPLKPDDVIPSDEGGQALVRSLYRKKTRANVPMYIVGLTQFKNLQIDFKGVWKVWYFDKSLNDWRDCLRDLIFHISLVKSRISVEKIETLFVEGISDQRIIATGLKKYYPTYEKLIYVDSMDSGGGASWVERQLLIWAKSLNKKNGSEDYLKAIGLFDDDRDGKASINNLRQLVDVNSAEGKTFSIKKSCYKYSPILKSIKSKGICFPSSIEDLLAEEFWEIAKLNGWLVPRLPEFYEIDKKVLSYSNEEISKTVLLKNGFNETEVDTILFKIGNKFKKDFSQLVIKNSNKDLFPLKFLVEDILITLKLLPLG</sequence>
<comment type="caution">
    <text evidence="1">The sequence shown here is derived from an EMBL/GenBank/DDBJ whole genome shotgun (WGS) entry which is preliminary data.</text>
</comment>
<dbReference type="InterPro" id="IPR011006">
    <property type="entry name" value="CheY-like_superfamily"/>
</dbReference>
<proteinExistence type="predicted"/>
<dbReference type="RefSeq" id="WP_119618883.1">
    <property type="nucleotide sequence ID" value="NZ_JBHUHU010000005.1"/>
</dbReference>
<name>A0ABW4XZP4_9FLAO</name>
<protein>
    <submittedName>
        <fullName evidence="1">Response regulator</fullName>
    </submittedName>
</protein>
<accession>A0ABW4XZP4</accession>
<dbReference type="Proteomes" id="UP001597342">
    <property type="component" value="Unassembled WGS sequence"/>
</dbReference>